<gene>
    <name evidence="4" type="ORF">ThesuDRAFT_02346</name>
</gene>
<dbReference type="PROSITE" id="PS51167">
    <property type="entry name" value="CHORISMATE_MUT_1"/>
    <property type="match status" value="1"/>
</dbReference>
<reference evidence="4" key="1">
    <citation type="submission" date="2010-10" db="EMBL/GenBank/DDBJ databases">
        <authorList>
            <consortium name="US DOE Joint Genome Institute (JGI-PGF)"/>
            <person name="Lucas S."/>
            <person name="Copeland A."/>
            <person name="Lapidus A."/>
            <person name="Bruce D."/>
            <person name="Goodwin L."/>
            <person name="Pitluck S."/>
            <person name="Kyrpides N."/>
            <person name="Mavromatis K."/>
            <person name="Detter J.C."/>
            <person name="Han C."/>
            <person name="Land M."/>
            <person name="Hauser L."/>
            <person name="Markowitz V."/>
            <person name="Cheng J.-F."/>
            <person name="Hugenholtz P."/>
            <person name="Woyke T."/>
            <person name="Wu D."/>
            <person name="Pukall R."/>
            <person name="Wahrenburg C."/>
            <person name="Brambilla E."/>
            <person name="Klenk H.-P."/>
            <person name="Eisen J.A."/>
        </authorList>
    </citation>
    <scope>NUCLEOTIDE SEQUENCE [LARGE SCALE GENOMIC DNA]</scope>
    <source>
        <strain evidence="4">DSM 13965</strain>
    </source>
</reference>
<dbReference type="GO" id="GO:0004106">
    <property type="term" value="F:chorismate mutase activity"/>
    <property type="evidence" value="ECO:0007669"/>
    <property type="project" value="UniProtKB-UniRule"/>
</dbReference>
<feature type="binding site" evidence="2">
    <location>
        <position position="106"/>
    </location>
    <ligand>
        <name>prephenate</name>
        <dbReference type="ChEBI" id="CHEBI:29934"/>
    </ligand>
</feature>
<evidence type="ECO:0000256" key="1">
    <source>
        <dbReference type="NCBIfam" id="TIGR01796"/>
    </source>
</evidence>
<proteinExistence type="predicted"/>
<dbReference type="GO" id="GO:0046417">
    <property type="term" value="P:chorismate metabolic process"/>
    <property type="evidence" value="ECO:0007669"/>
    <property type="project" value="TreeGrafter"/>
</dbReference>
<dbReference type="EMBL" id="AENY02000003">
    <property type="protein sequence ID" value="EKP94607.1"/>
    <property type="molecule type" value="Genomic_DNA"/>
</dbReference>
<dbReference type="HOGENOM" id="CLU_133236_1_0_9"/>
<keyword evidence="5" id="KW-1185">Reference proteome</keyword>
<dbReference type="Pfam" id="PF07736">
    <property type="entry name" value="CM_1"/>
    <property type="match status" value="1"/>
</dbReference>
<dbReference type="PANTHER" id="PTHR21164">
    <property type="entry name" value="CHORISMATE MUTASE"/>
    <property type="match status" value="1"/>
</dbReference>
<keyword evidence="2 3" id="KW-0057">Aromatic amino acid biosynthesis</keyword>
<reference evidence="4" key="2">
    <citation type="submission" date="2012-10" db="EMBL/GenBank/DDBJ databases">
        <title>Improved high-quality draft of Thermaerobacter subterraneus C21, DSM 13965.</title>
        <authorList>
            <consortium name="DOE Joint Genome Institute"/>
            <person name="Eisen J."/>
            <person name="Huntemann M."/>
            <person name="Wei C.-L."/>
            <person name="Han J."/>
            <person name="Detter J.C."/>
            <person name="Han C."/>
            <person name="Tapia R."/>
            <person name="Chen A."/>
            <person name="Kyrpides N."/>
            <person name="Mavromatis K."/>
            <person name="Markowitz V."/>
            <person name="Szeto E."/>
            <person name="Ivanova N."/>
            <person name="Mikhailova N."/>
            <person name="Ovchinnikova G."/>
            <person name="Pagani I."/>
            <person name="Pati A."/>
            <person name="Goodwin L."/>
            <person name="Nordberg H.P."/>
            <person name="Cantor M.N."/>
            <person name="Hua S.X."/>
            <person name="Woyke T."/>
            <person name="Eisen J."/>
            <person name="Klenk H.-P."/>
        </authorList>
    </citation>
    <scope>NUCLEOTIDE SEQUENCE [LARGE SCALE GENOMIC DNA]</scope>
    <source>
        <strain evidence="4">DSM 13965</strain>
    </source>
</reference>
<dbReference type="Gene3D" id="3.30.1330.40">
    <property type="entry name" value="RutC-like"/>
    <property type="match status" value="1"/>
</dbReference>
<keyword evidence="2 3" id="KW-0028">Amino-acid biosynthesis</keyword>
<dbReference type="NCBIfam" id="TIGR01796">
    <property type="entry name" value="CM_mono_aroH"/>
    <property type="match status" value="1"/>
</dbReference>
<dbReference type="GO" id="GO:0008652">
    <property type="term" value="P:amino acid biosynthetic process"/>
    <property type="evidence" value="ECO:0007669"/>
    <property type="project" value="UniProtKB-UniRule"/>
</dbReference>
<dbReference type="UniPathway" id="UPA00120">
    <property type="reaction ID" value="UER00203"/>
</dbReference>
<evidence type="ECO:0000313" key="4">
    <source>
        <dbReference type="EMBL" id="EKP94607.1"/>
    </source>
</evidence>
<dbReference type="InterPro" id="IPR035959">
    <property type="entry name" value="RutC-like_sf"/>
</dbReference>
<dbReference type="PANTHER" id="PTHR21164:SF0">
    <property type="entry name" value="CHORISMATE MUTASE AROH"/>
    <property type="match status" value="1"/>
</dbReference>
<dbReference type="AlphaFoldDB" id="K6PNY5"/>
<name>K6PNY5_9FIRM</name>
<evidence type="ECO:0000256" key="3">
    <source>
        <dbReference type="PROSITE-ProRule" id="PRU00514"/>
    </source>
</evidence>
<dbReference type="EC" id="5.4.99.5" evidence="1 3"/>
<dbReference type="InterPro" id="IPR008243">
    <property type="entry name" value="Chorismate_mutase_AroH"/>
</dbReference>
<organism evidence="4 5">
    <name type="scientific">Thermaerobacter subterraneus DSM 13965</name>
    <dbReference type="NCBI Taxonomy" id="867903"/>
    <lineage>
        <taxon>Bacteria</taxon>
        <taxon>Bacillati</taxon>
        <taxon>Bacillota</taxon>
        <taxon>Clostridia</taxon>
        <taxon>Eubacteriales</taxon>
        <taxon>Clostridiales Family XVII. Incertae Sedis</taxon>
        <taxon>Thermaerobacter</taxon>
    </lineage>
</organism>
<feature type="binding site" evidence="2">
    <location>
        <position position="88"/>
    </location>
    <ligand>
        <name>prephenate</name>
        <dbReference type="ChEBI" id="CHEBI:29934"/>
    </ligand>
</feature>
<comment type="caution">
    <text evidence="4">The sequence shown here is derived from an EMBL/GenBank/DDBJ whole genome shotgun (WGS) entry which is preliminary data.</text>
</comment>
<feature type="binding site" evidence="2">
    <location>
        <position position="6"/>
    </location>
    <ligand>
        <name>prephenate</name>
        <dbReference type="ChEBI" id="CHEBI:29934"/>
    </ligand>
</feature>
<dbReference type="PIRSF" id="PIRSF005965">
    <property type="entry name" value="Chor_mut_AroH"/>
    <property type="match status" value="1"/>
</dbReference>
<keyword evidence="3 4" id="KW-0413">Isomerase</keyword>
<comment type="catalytic activity">
    <reaction evidence="3">
        <text>chorismate = prephenate</text>
        <dbReference type="Rhea" id="RHEA:13897"/>
        <dbReference type="ChEBI" id="CHEBI:29748"/>
        <dbReference type="ChEBI" id="CHEBI:29934"/>
        <dbReference type="EC" id="5.4.99.5"/>
    </reaction>
</comment>
<accession>K6PNY5</accession>
<dbReference type="SUPFAM" id="SSF55298">
    <property type="entry name" value="YjgF-like"/>
    <property type="match status" value="1"/>
</dbReference>
<dbReference type="Proteomes" id="UP000005710">
    <property type="component" value="Unassembled WGS sequence"/>
</dbReference>
<dbReference type="RefSeq" id="WP_006904628.1">
    <property type="nucleotide sequence ID" value="NZ_JH976535.1"/>
</dbReference>
<dbReference type="GO" id="GO:0009073">
    <property type="term" value="P:aromatic amino acid family biosynthetic process"/>
    <property type="evidence" value="ECO:0007669"/>
    <property type="project" value="UniProtKB-UniRule"/>
</dbReference>
<protein>
    <recommendedName>
        <fullName evidence="1 3">chorismate mutase</fullName>
        <ecNumber evidence="1 3">5.4.99.5</ecNumber>
    </recommendedName>
</protein>
<dbReference type="eggNOG" id="COG4401">
    <property type="taxonomic scope" value="Bacteria"/>
</dbReference>
<evidence type="ECO:0000256" key="2">
    <source>
        <dbReference type="PIRSR" id="PIRSR005965-1"/>
    </source>
</evidence>
<dbReference type="CDD" id="cd02185">
    <property type="entry name" value="AroH"/>
    <property type="match status" value="1"/>
</dbReference>
<dbReference type="STRING" id="867903.ThesuDRAFT_02346"/>
<sequence>MVRGIRGAVVAEDNSPEAIRRATRELLQAMVAMNEASVDDIVAVFFTVTRDLDRAFPASAVRELGWTHVPLLDAMAPPVDDDLPRCIRALVLVNTDRSPREIRHVYLGQARCLRPDLATWQPGGVLDGLDGLAVAQALAGGNRG</sequence>
<evidence type="ECO:0000313" key="5">
    <source>
        <dbReference type="Proteomes" id="UP000005710"/>
    </source>
</evidence>